<dbReference type="RefSeq" id="WP_008612849.1">
    <property type="nucleotide sequence ID" value="NZ_JH651379.1"/>
</dbReference>
<dbReference type="InterPro" id="IPR025698">
    <property type="entry name" value="2TM_dom"/>
</dbReference>
<dbReference type="STRING" id="926559.JoomaDRAFT_2441"/>
<sequence length="103" mass="12504">MENSEKDNKYFRAKERVEEIKKFYNGLTSYIIVNIFLAILNYWLDGWNYPWFLWSAGPWAVGLLFQAAKVYGWNPAFSKDWEERKIKEFMEEDNETNTSTRWE</sequence>
<keyword evidence="1" id="KW-0812">Transmembrane</keyword>
<feature type="domain" description="2TM" evidence="2">
    <location>
        <begin position="12"/>
        <end position="91"/>
    </location>
</feature>
<dbReference type="EMBL" id="JH651379">
    <property type="protein sequence ID" value="EIJ39420.1"/>
    <property type="molecule type" value="Genomic_DNA"/>
</dbReference>
<accession>I3C727</accession>
<dbReference type="Proteomes" id="UP000004690">
    <property type="component" value="Unassembled WGS sequence"/>
</dbReference>
<name>I3C727_9FLAO</name>
<keyword evidence="4" id="KW-1185">Reference proteome</keyword>
<dbReference type="Pfam" id="PF13239">
    <property type="entry name" value="2TM"/>
    <property type="match status" value="1"/>
</dbReference>
<gene>
    <name evidence="3" type="ORF">JoomaDRAFT_2441</name>
</gene>
<evidence type="ECO:0000256" key="1">
    <source>
        <dbReference type="SAM" id="Phobius"/>
    </source>
</evidence>
<feature type="transmembrane region" description="Helical" evidence="1">
    <location>
        <begin position="23"/>
        <end position="43"/>
    </location>
</feature>
<proteinExistence type="predicted"/>
<dbReference type="HOGENOM" id="CLU_173284_0_1_10"/>
<keyword evidence="1" id="KW-1133">Transmembrane helix</keyword>
<evidence type="ECO:0000259" key="2">
    <source>
        <dbReference type="Pfam" id="PF13239"/>
    </source>
</evidence>
<keyword evidence="1" id="KW-0472">Membrane</keyword>
<reference evidence="3 4" key="1">
    <citation type="submission" date="2012-02" db="EMBL/GenBank/DDBJ databases">
        <title>Improved High-Quality Draft genome of Joostella marina DSM 19592.</title>
        <authorList>
            <consortium name="US DOE Joint Genome Institute (JGI-PGF)"/>
            <person name="Lucas S."/>
            <person name="Copeland A."/>
            <person name="Lapidus A."/>
            <person name="Bruce D."/>
            <person name="Goodwin L."/>
            <person name="Pitluck S."/>
            <person name="Peters L."/>
            <person name="Chertkov O."/>
            <person name="Ovchinnikova G."/>
            <person name="Kyrpides N."/>
            <person name="Mavromatis K."/>
            <person name="Detter J.C."/>
            <person name="Han C."/>
            <person name="Land M."/>
            <person name="Hauser L."/>
            <person name="Markowitz V."/>
            <person name="Cheng J.-F."/>
            <person name="Hugenholtz P."/>
            <person name="Woyke T."/>
            <person name="Wu D."/>
            <person name="Tindall B."/>
            <person name="Brambilla E."/>
            <person name="Klenk H.-P."/>
            <person name="Eisen J.A."/>
        </authorList>
    </citation>
    <scope>NUCLEOTIDE SEQUENCE [LARGE SCALE GENOMIC DNA]</scope>
    <source>
        <strain evidence="3 4">DSM 19592</strain>
    </source>
</reference>
<dbReference type="eggNOG" id="COG2972">
    <property type="taxonomic scope" value="Bacteria"/>
</dbReference>
<evidence type="ECO:0000313" key="3">
    <source>
        <dbReference type="EMBL" id="EIJ39420.1"/>
    </source>
</evidence>
<dbReference type="OrthoDB" id="8965954at2"/>
<protein>
    <recommendedName>
        <fullName evidence="2">2TM domain-containing protein</fullName>
    </recommendedName>
</protein>
<dbReference type="AlphaFoldDB" id="I3C727"/>
<feature type="transmembrane region" description="Helical" evidence="1">
    <location>
        <begin position="49"/>
        <end position="68"/>
    </location>
</feature>
<evidence type="ECO:0000313" key="4">
    <source>
        <dbReference type="Proteomes" id="UP000004690"/>
    </source>
</evidence>
<organism evidence="3 4">
    <name type="scientific">Galbibacter orientalis DSM 19592</name>
    <dbReference type="NCBI Taxonomy" id="926559"/>
    <lineage>
        <taxon>Bacteria</taxon>
        <taxon>Pseudomonadati</taxon>
        <taxon>Bacteroidota</taxon>
        <taxon>Flavobacteriia</taxon>
        <taxon>Flavobacteriales</taxon>
        <taxon>Flavobacteriaceae</taxon>
        <taxon>Galbibacter</taxon>
    </lineage>
</organism>